<organism evidence="1 2">
    <name type="scientific">Kroppenstedtia guangzhouensis</name>
    <dbReference type="NCBI Taxonomy" id="1274356"/>
    <lineage>
        <taxon>Bacteria</taxon>
        <taxon>Bacillati</taxon>
        <taxon>Bacillota</taxon>
        <taxon>Bacilli</taxon>
        <taxon>Bacillales</taxon>
        <taxon>Thermoactinomycetaceae</taxon>
        <taxon>Kroppenstedtia</taxon>
    </lineage>
</organism>
<evidence type="ECO:0000313" key="2">
    <source>
        <dbReference type="Proteomes" id="UP000617979"/>
    </source>
</evidence>
<evidence type="ECO:0000313" key="1">
    <source>
        <dbReference type="EMBL" id="GGA50592.1"/>
    </source>
</evidence>
<protein>
    <submittedName>
        <fullName evidence="1">Uncharacterized protein</fullName>
    </submittedName>
</protein>
<comment type="caution">
    <text evidence="1">The sequence shown here is derived from an EMBL/GenBank/DDBJ whole genome shotgun (WGS) entry which is preliminary data.</text>
</comment>
<sequence length="59" mass="6225">MTGSRIGETSEGKITFNDGDLQAGGSVPVFFDEEKGEGTMIFPAVVCGIIRSNSNEDGR</sequence>
<keyword evidence="2" id="KW-1185">Reference proteome</keyword>
<proteinExistence type="predicted"/>
<dbReference type="Proteomes" id="UP000617979">
    <property type="component" value="Unassembled WGS sequence"/>
</dbReference>
<reference evidence="2" key="1">
    <citation type="journal article" date="2019" name="Int. J. Syst. Evol. Microbiol.">
        <title>The Global Catalogue of Microorganisms (GCM) 10K type strain sequencing project: providing services to taxonomists for standard genome sequencing and annotation.</title>
        <authorList>
            <consortium name="The Broad Institute Genomics Platform"/>
            <consortium name="The Broad Institute Genome Sequencing Center for Infectious Disease"/>
            <person name="Wu L."/>
            <person name="Ma J."/>
        </authorList>
    </citation>
    <scope>NUCLEOTIDE SEQUENCE [LARGE SCALE GENOMIC DNA]</scope>
    <source>
        <strain evidence="2">CGMCC 1.12404</strain>
    </source>
</reference>
<accession>A0ABQ1GV59</accession>
<name>A0ABQ1GV59_9BACL</name>
<gene>
    <name evidence="1" type="ORF">GCM10007416_24690</name>
</gene>
<dbReference type="EMBL" id="BMEX01000009">
    <property type="protein sequence ID" value="GGA50592.1"/>
    <property type="molecule type" value="Genomic_DNA"/>
</dbReference>